<dbReference type="GeneID" id="37139802"/>
<reference evidence="1 2" key="1">
    <citation type="submission" date="2016-12" db="EMBL/GenBank/DDBJ databases">
        <title>The genomes of Aspergillus section Nigri reveals drivers in fungal speciation.</title>
        <authorList>
            <consortium name="DOE Joint Genome Institute"/>
            <person name="Vesth T.C."/>
            <person name="Nybo J."/>
            <person name="Theobald S."/>
            <person name="Brandl J."/>
            <person name="Frisvad J.C."/>
            <person name="Nielsen K.F."/>
            <person name="Lyhne E.K."/>
            <person name="Kogle M.E."/>
            <person name="Kuo A."/>
            <person name="Riley R."/>
            <person name="Clum A."/>
            <person name="Nolan M."/>
            <person name="Lipzen A."/>
            <person name="Salamov A."/>
            <person name="Henrissat B."/>
            <person name="Wiebenga A."/>
            <person name="De Vries R.P."/>
            <person name="Grigoriev I.V."/>
            <person name="Mortensen U.H."/>
            <person name="Andersen M.R."/>
            <person name="Baker S.E."/>
        </authorList>
    </citation>
    <scope>NUCLEOTIDE SEQUENCE [LARGE SCALE GENOMIC DNA]</scope>
    <source>
        <strain evidence="1 2">CBS 121591</strain>
    </source>
</reference>
<dbReference type="RefSeq" id="XP_025489559.1">
    <property type="nucleotide sequence ID" value="XM_025637061.1"/>
</dbReference>
<proteinExistence type="predicted"/>
<dbReference type="AlphaFoldDB" id="A0A319C634"/>
<dbReference type="Proteomes" id="UP000248340">
    <property type="component" value="Unassembled WGS sequence"/>
</dbReference>
<gene>
    <name evidence="1" type="ORF">BO82DRAFT_366909</name>
</gene>
<protein>
    <submittedName>
        <fullName evidence="1">Uncharacterized protein</fullName>
    </submittedName>
</protein>
<sequence length="218" mass="24315">MFKLVAAICTMQDLGSTEYAVQYAERNPDGVARFSTRNLGGEQATLETVVTATTNLGVPAMFCTEYSIWVIMYDAPSTGRQAVGSKSEAKNLKWSWPAESRPKISSESNEANDALQVQTTQTSDLAIRLLVRLIFRTSSSHYTASVYDTEIPHAEYHDRTRMLGWSIAAAWLKGIDHEDSCSRNRLMAGGRRLPVATSTPRHHEQLHWGPKIHITMSQ</sequence>
<organism evidence="1 2">
    <name type="scientific">Aspergillus uvarum CBS 121591</name>
    <dbReference type="NCBI Taxonomy" id="1448315"/>
    <lineage>
        <taxon>Eukaryota</taxon>
        <taxon>Fungi</taxon>
        <taxon>Dikarya</taxon>
        <taxon>Ascomycota</taxon>
        <taxon>Pezizomycotina</taxon>
        <taxon>Eurotiomycetes</taxon>
        <taxon>Eurotiomycetidae</taxon>
        <taxon>Eurotiales</taxon>
        <taxon>Aspergillaceae</taxon>
        <taxon>Aspergillus</taxon>
        <taxon>Aspergillus subgen. Circumdati</taxon>
    </lineage>
</organism>
<accession>A0A319C634</accession>
<evidence type="ECO:0000313" key="2">
    <source>
        <dbReference type="Proteomes" id="UP000248340"/>
    </source>
</evidence>
<dbReference type="VEuPathDB" id="FungiDB:BO82DRAFT_366909"/>
<evidence type="ECO:0000313" key="1">
    <source>
        <dbReference type="EMBL" id="PYH79359.1"/>
    </source>
</evidence>
<keyword evidence="2" id="KW-1185">Reference proteome</keyword>
<name>A0A319C634_9EURO</name>
<dbReference type="EMBL" id="KZ821720">
    <property type="protein sequence ID" value="PYH79359.1"/>
    <property type="molecule type" value="Genomic_DNA"/>
</dbReference>